<feature type="region of interest" description="Disordered" evidence="5">
    <location>
        <begin position="1"/>
        <end position="22"/>
    </location>
</feature>
<dbReference type="InterPro" id="IPR036322">
    <property type="entry name" value="WD40_repeat_dom_sf"/>
</dbReference>
<evidence type="ECO:0000256" key="4">
    <source>
        <dbReference type="PROSITE-ProRule" id="PRU00221"/>
    </source>
</evidence>
<dbReference type="InterPro" id="IPR051959">
    <property type="entry name" value="PAK1-Kinase_Regulator"/>
</dbReference>
<evidence type="ECO:0000256" key="2">
    <source>
        <dbReference type="ARBA" id="ARBA00022574"/>
    </source>
</evidence>
<dbReference type="PANTHER" id="PTHR44675:SF1">
    <property type="entry name" value="P21-ACTIVATED PROTEIN KINASE-INTERACTING PROTEIN 1"/>
    <property type="match status" value="1"/>
</dbReference>
<dbReference type="PROSITE" id="PS50294">
    <property type="entry name" value="WD_REPEATS_REGION"/>
    <property type="match status" value="1"/>
</dbReference>
<evidence type="ECO:0000256" key="1">
    <source>
        <dbReference type="ARBA" id="ARBA00022517"/>
    </source>
</evidence>
<dbReference type="Pfam" id="PF00400">
    <property type="entry name" value="WD40"/>
    <property type="match status" value="5"/>
</dbReference>
<gene>
    <name evidence="6" type="ORF">BCR42DRAFT_348252</name>
</gene>
<dbReference type="OrthoDB" id="308449at2759"/>
<dbReference type="PROSITE" id="PS00678">
    <property type="entry name" value="WD_REPEATS_1"/>
    <property type="match status" value="2"/>
</dbReference>
<dbReference type="InterPro" id="IPR015943">
    <property type="entry name" value="WD40/YVTN_repeat-like_dom_sf"/>
</dbReference>
<keyword evidence="3" id="KW-0677">Repeat</keyword>
<keyword evidence="7" id="KW-1185">Reference proteome</keyword>
<feature type="repeat" description="WD" evidence="4">
    <location>
        <begin position="270"/>
        <end position="296"/>
    </location>
</feature>
<dbReference type="InterPro" id="IPR020472">
    <property type="entry name" value="WD40_PAC1"/>
</dbReference>
<dbReference type="AlphaFoldDB" id="A0A1X2INM9"/>
<accession>A0A1X2INM9</accession>
<reference evidence="6 7" key="1">
    <citation type="submission" date="2016-07" db="EMBL/GenBank/DDBJ databases">
        <title>Pervasive Adenine N6-methylation of Active Genes in Fungi.</title>
        <authorList>
            <consortium name="DOE Joint Genome Institute"/>
            <person name="Mondo S.J."/>
            <person name="Dannebaum R.O."/>
            <person name="Kuo R.C."/>
            <person name="Labutti K."/>
            <person name="Haridas S."/>
            <person name="Kuo A."/>
            <person name="Salamov A."/>
            <person name="Ahrendt S.R."/>
            <person name="Lipzen A."/>
            <person name="Sullivan W."/>
            <person name="Andreopoulos W.B."/>
            <person name="Clum A."/>
            <person name="Lindquist E."/>
            <person name="Daum C."/>
            <person name="Ramamoorthy G.K."/>
            <person name="Gryganskyi A."/>
            <person name="Culley D."/>
            <person name="Magnuson J.K."/>
            <person name="James T.Y."/>
            <person name="O'Malley M.A."/>
            <person name="Stajich J.E."/>
            <person name="Spatafora J.W."/>
            <person name="Visel A."/>
            <person name="Grigoriev I.V."/>
        </authorList>
    </citation>
    <scope>NUCLEOTIDE SEQUENCE [LARGE SCALE GENOMIC DNA]</scope>
    <source>
        <strain evidence="6 7">NRRL 1336</strain>
    </source>
</reference>
<evidence type="ECO:0000313" key="7">
    <source>
        <dbReference type="Proteomes" id="UP000193560"/>
    </source>
</evidence>
<dbReference type="Gene3D" id="2.130.10.10">
    <property type="entry name" value="YVTN repeat-like/Quinoprotein amine dehydrogenase"/>
    <property type="match status" value="2"/>
</dbReference>
<dbReference type="PANTHER" id="PTHR44675">
    <property type="entry name" value="PAK1 INTERACTING PROTEIN 1"/>
    <property type="match status" value="1"/>
</dbReference>
<protein>
    <submittedName>
        <fullName evidence="6">WD40-repeat-containing domain protein</fullName>
    </submittedName>
</protein>
<feature type="repeat" description="WD" evidence="4">
    <location>
        <begin position="172"/>
        <end position="213"/>
    </location>
</feature>
<evidence type="ECO:0000256" key="5">
    <source>
        <dbReference type="SAM" id="MobiDB-lite"/>
    </source>
</evidence>
<sequence length="377" mass="42703">MAVSKKRTRSTEETDMPATKKQLVETKSTLDSLLSNAASIQKAEGDEDFRVITGTYERILYGINAYWTSASSEKEQDKKRRQLKMAPIFIVPAHTGLIRTVGIGGQFLASGSTDEIIRLYDIKKRKEYGSLGGHHQGDITDIKFYGKYMLTASDDHSICLWRTKDWEYLKTLKGHKGRVNSMAIHDSGKIALSVSADRTVVVWNLMTAKKASANKLYGEGMKVLWNGKGDQYAIMFDRNIKVYNVSDAKMTQTMEHRSKFHDCCYYTLDDKEYLISGHEDKTIRMWDVASGECVVELTQAHDFRIKTVSTVESEGTTVLVSTSSDGWIKCWDTKEILDKKGKDVESLGQYNTRVELHVALFIKVLGNWKVISRIYLA</sequence>
<dbReference type="InterPro" id="IPR001680">
    <property type="entry name" value="WD40_rpt"/>
</dbReference>
<dbReference type="STRING" id="90262.A0A1X2INM9"/>
<name>A0A1X2INM9_9FUNG</name>
<dbReference type="Proteomes" id="UP000193560">
    <property type="component" value="Unassembled WGS sequence"/>
</dbReference>
<evidence type="ECO:0000256" key="3">
    <source>
        <dbReference type="ARBA" id="ARBA00022737"/>
    </source>
</evidence>
<dbReference type="SUPFAM" id="SSF50978">
    <property type="entry name" value="WD40 repeat-like"/>
    <property type="match status" value="1"/>
</dbReference>
<organism evidence="6 7">
    <name type="scientific">Absidia repens</name>
    <dbReference type="NCBI Taxonomy" id="90262"/>
    <lineage>
        <taxon>Eukaryota</taxon>
        <taxon>Fungi</taxon>
        <taxon>Fungi incertae sedis</taxon>
        <taxon>Mucoromycota</taxon>
        <taxon>Mucoromycotina</taxon>
        <taxon>Mucoromycetes</taxon>
        <taxon>Mucorales</taxon>
        <taxon>Cunninghamellaceae</taxon>
        <taxon>Absidia</taxon>
    </lineage>
</organism>
<dbReference type="PROSITE" id="PS50082">
    <property type="entry name" value="WD_REPEATS_2"/>
    <property type="match status" value="2"/>
</dbReference>
<proteinExistence type="predicted"/>
<evidence type="ECO:0000313" key="6">
    <source>
        <dbReference type="EMBL" id="ORZ19605.1"/>
    </source>
</evidence>
<keyword evidence="2 4" id="KW-0853">WD repeat</keyword>
<dbReference type="EMBL" id="MCGE01000007">
    <property type="protein sequence ID" value="ORZ19605.1"/>
    <property type="molecule type" value="Genomic_DNA"/>
</dbReference>
<dbReference type="InterPro" id="IPR019775">
    <property type="entry name" value="WD40_repeat_CS"/>
</dbReference>
<dbReference type="GO" id="GO:0042254">
    <property type="term" value="P:ribosome biogenesis"/>
    <property type="evidence" value="ECO:0007669"/>
    <property type="project" value="UniProtKB-KW"/>
</dbReference>
<comment type="caution">
    <text evidence="6">The sequence shown here is derived from an EMBL/GenBank/DDBJ whole genome shotgun (WGS) entry which is preliminary data.</text>
</comment>
<dbReference type="SMART" id="SM00320">
    <property type="entry name" value="WD40"/>
    <property type="match status" value="5"/>
</dbReference>
<dbReference type="PRINTS" id="PR00320">
    <property type="entry name" value="GPROTEINBRPT"/>
</dbReference>
<keyword evidence="1" id="KW-0690">Ribosome biogenesis</keyword>